<accession>A0A2G9GP03</accession>
<evidence type="ECO:0000259" key="2">
    <source>
        <dbReference type="PROSITE" id="PS50829"/>
    </source>
</evidence>
<feature type="region of interest" description="Disordered" evidence="1">
    <location>
        <begin position="1140"/>
        <end position="1283"/>
    </location>
</feature>
<feature type="compositionally biased region" description="Basic residues" evidence="1">
    <location>
        <begin position="1774"/>
        <end position="1784"/>
    </location>
</feature>
<name>A0A2G9GP03_9LAMI</name>
<feature type="compositionally biased region" description="Basic and acidic residues" evidence="1">
    <location>
        <begin position="188"/>
        <end position="221"/>
    </location>
</feature>
<feature type="domain" description="GYF" evidence="2">
    <location>
        <begin position="562"/>
        <end position="613"/>
    </location>
</feature>
<dbReference type="SMART" id="SM00444">
    <property type="entry name" value="GYF"/>
    <property type="match status" value="1"/>
</dbReference>
<feature type="compositionally biased region" description="Low complexity" evidence="1">
    <location>
        <begin position="1641"/>
        <end position="1654"/>
    </location>
</feature>
<proteinExistence type="predicted"/>
<dbReference type="Proteomes" id="UP000231279">
    <property type="component" value="Unassembled WGS sequence"/>
</dbReference>
<feature type="compositionally biased region" description="Basic and acidic residues" evidence="1">
    <location>
        <begin position="1149"/>
        <end position="1160"/>
    </location>
</feature>
<feature type="compositionally biased region" description="Polar residues" evidence="1">
    <location>
        <begin position="1607"/>
        <end position="1634"/>
    </location>
</feature>
<feature type="region of interest" description="Disordered" evidence="1">
    <location>
        <begin position="188"/>
        <end position="242"/>
    </location>
</feature>
<feature type="region of interest" description="Disordered" evidence="1">
    <location>
        <begin position="1"/>
        <end position="38"/>
    </location>
</feature>
<dbReference type="SUPFAM" id="SSF55277">
    <property type="entry name" value="GYF domain"/>
    <property type="match status" value="1"/>
</dbReference>
<organism evidence="3 4">
    <name type="scientific">Handroanthus impetiginosus</name>
    <dbReference type="NCBI Taxonomy" id="429701"/>
    <lineage>
        <taxon>Eukaryota</taxon>
        <taxon>Viridiplantae</taxon>
        <taxon>Streptophyta</taxon>
        <taxon>Embryophyta</taxon>
        <taxon>Tracheophyta</taxon>
        <taxon>Spermatophyta</taxon>
        <taxon>Magnoliopsida</taxon>
        <taxon>eudicotyledons</taxon>
        <taxon>Gunneridae</taxon>
        <taxon>Pentapetalae</taxon>
        <taxon>asterids</taxon>
        <taxon>lamiids</taxon>
        <taxon>Lamiales</taxon>
        <taxon>Bignoniaceae</taxon>
        <taxon>Crescentiina</taxon>
        <taxon>Tabebuia alliance</taxon>
        <taxon>Handroanthus</taxon>
    </lineage>
</organism>
<dbReference type="EMBL" id="NKXS01004333">
    <property type="protein sequence ID" value="PIN06730.1"/>
    <property type="molecule type" value="Genomic_DNA"/>
</dbReference>
<feature type="compositionally biased region" description="Polar residues" evidence="1">
    <location>
        <begin position="12"/>
        <end position="27"/>
    </location>
</feature>
<feature type="region of interest" description="Disordered" evidence="1">
    <location>
        <begin position="274"/>
        <end position="298"/>
    </location>
</feature>
<dbReference type="PANTHER" id="PTHR47471">
    <property type="entry name" value="GYF DOMAIN-CONTAINING PROTEIN"/>
    <property type="match status" value="1"/>
</dbReference>
<dbReference type="Pfam" id="PF02213">
    <property type="entry name" value="GYF"/>
    <property type="match status" value="1"/>
</dbReference>
<evidence type="ECO:0000313" key="3">
    <source>
        <dbReference type="EMBL" id="PIN06730.1"/>
    </source>
</evidence>
<keyword evidence="4" id="KW-1185">Reference proteome</keyword>
<feature type="compositionally biased region" description="Low complexity" evidence="1">
    <location>
        <begin position="1445"/>
        <end position="1456"/>
    </location>
</feature>
<feature type="region of interest" description="Disordered" evidence="1">
    <location>
        <begin position="96"/>
        <end position="175"/>
    </location>
</feature>
<evidence type="ECO:0000313" key="4">
    <source>
        <dbReference type="Proteomes" id="UP000231279"/>
    </source>
</evidence>
<dbReference type="PROSITE" id="PS50829">
    <property type="entry name" value="GYF"/>
    <property type="match status" value="1"/>
</dbReference>
<feature type="region of interest" description="Disordered" evidence="1">
    <location>
        <begin position="62"/>
        <end position="83"/>
    </location>
</feature>
<feature type="compositionally biased region" description="Basic and acidic residues" evidence="1">
    <location>
        <begin position="1525"/>
        <end position="1534"/>
    </location>
</feature>
<comment type="caution">
    <text evidence="3">The sequence shown here is derived from an EMBL/GenBank/DDBJ whole genome shotgun (WGS) entry which is preliminary data.</text>
</comment>
<sequence length="1809" mass="198777">MADNTAFDSRHNQIPQDVQGSDNSIPLSPQWLLPKPGENKTGVTTGVFENHVLSVFGLLPGHTSRPDVTKLTGMGDDLTDNHKKKDVFRPSVLDMESGRRDRWRDEERETNSSLRKDRWREGEKEHSDTRRVDRKVDASGRHYGEARRVSGERWSDSGNRDNHDQRRESKWNIRWGPDDKEADAVREKWGDSNKENDELPDKGFLHISYHGKDERDGDHYRPWRPNSSYSRGRSDPHHQTQSLNKQVPTFLHGRGRGENPSLSFSLGRGRVGSVGSSVTLQPQGPVIEKGESGHGEQYPLSYSRTKLVDIYRTTDMVTYAKYLDGVVQVPSLTQEQPVEPLAFCVPTAEELVILKGIDKGEITSSGAPQINKDGSAGRTTTDFMQTRKNRLGSKDDLPVSLDDFKHETSDNPGGYSNYSEGQSHEKQMYGWPNAKVEKMQEYQAVSDRKLDAEAPWEDSAPHRKNDDISTARDSSTPGHSPILHTGSWRSSSFVERSRSISDWREVSPDIRKDFNSAWEDSHNAKKGPKLQLGDDPVMRRQTSATFDRELEPHKVSQPSPEDLVLYYKDPQGEIQGPFSGSDIITWFESGYFGIELQVRLASAPADSPFFLLGDVMPHLRAKARPPPGFSTPKANEIPDISGRLNYSSLGKLQTVSSDTDVLKNDSRYKHGSTTEAENRFLESLMAGSMSSAPPEKFALSEGMQGYTGNNSFGQPSLASSSGDDPYILAKKLTLERERSLQNPYSLWPGRDAASFAAKTDIVNESSLGHPKLLSSIIDNARAQQNPQNVESASLLQGLSDRSTSTVNSGINNWLNFPIQGGLDPLKDKLNVQHNQNFPPQSGFGIQQQMLQPQNTPLTNLLAQSMNNPSMMLTPEKLLSSGASQDPQLLSLLQQQYLLQLQSQAPVAPQNPSILDMLLLQQQKQEGQQLLMRQQQQLLSQMLSEHHHTQRLGETGLAAQEQTGAFAAGNATVDHTHLQQLHDLFQIGSQFQAPNTRAETANAADVVLPPNDSQDNSSNIGPETSMHLPHDVFAKNGKQMNWDGSSSEQIVEQQKSYSTADDMNLTQMSEKANKFTLEQTSNYDESFRISTSDIVSSVPSGEHLGKSVLQQQLIVSHEKELLQKNEEALVETLPRAFEVPQGVEEQNVSDSHRGKGVKIPEDQNIGDSSLVKEVKIPEAKEVKKSSEKKSKKQKSSKVSTDAVKGVSKSQQSKSSESEGTKPGNGKSETLAVQGDAASVTEKEKKKTNKVAADVDFVPSQNSLPAHNYADDALTTETKAQPGRVASQVNIQAHGGQGAWKPAPGFKPKSLLEIQQEEEQRRAQQEMVASEISTSLSSMSVSSPWAGVVVNADQNAPSETRQDAANNEFNLSKSDSSSTLRNKKSQEEELFWDDNISRVGEREMEISDNAPAVPSNPITNSQSDSFNDDDFIDAKDTKKSRKKAAKAKNAGAKAAPVASVDVSVGSSPIDKGKHARQIQQQKEMLPAVPSGPSLGDFVPWKGEPASPPPPAWSTDSGKTQKPASLRDILKEQERKAPSPIQVPTPQKPTTNQPARGSGPSWSLSSSPAKAASPLPINSQTSTHLKHKVDDDLFWGPLEQPKPESDFPQLRTQGSWGSKTTPVKATLGGSLNRQKSTGGRPAEKSFSASASDAQSSQKGKKNASTKYSGTVTEAVDFKEWCENECVRLMGSKDASILEYCLKISRSEAETLLIENLGSVDPNHEFIDKFLNYKDFLPADVFEIASKDRNDRKTTASGVGDMTSNNVEVGVSDGTTKGGKKKGKKGKKVSPSVLGFNVVSNRIMMGEIQTADD</sequence>
<gene>
    <name evidence="3" type="ORF">CDL12_20717</name>
</gene>
<evidence type="ECO:0000256" key="1">
    <source>
        <dbReference type="SAM" id="MobiDB-lite"/>
    </source>
</evidence>
<feature type="region of interest" description="Disordered" evidence="1">
    <location>
        <begin position="445"/>
        <end position="486"/>
    </location>
</feature>
<feature type="compositionally biased region" description="Basic and acidic residues" evidence="1">
    <location>
        <begin position="392"/>
        <end position="409"/>
    </location>
</feature>
<reference evidence="4" key="1">
    <citation type="journal article" date="2018" name="Gigascience">
        <title>Genome assembly of the Pink Ipe (Handroanthus impetiginosus, Bignoniaceae), a highly valued, ecologically keystone Neotropical timber forest tree.</title>
        <authorList>
            <person name="Silva-Junior O.B."/>
            <person name="Grattapaglia D."/>
            <person name="Novaes E."/>
            <person name="Collevatti R.G."/>
        </authorList>
    </citation>
    <scope>NUCLEOTIDE SEQUENCE [LARGE SCALE GENOMIC DNA]</scope>
    <source>
        <strain evidence="4">cv. UFG-1</strain>
    </source>
</reference>
<dbReference type="CDD" id="cd00072">
    <property type="entry name" value="GYF"/>
    <property type="match status" value="1"/>
</dbReference>
<feature type="region of interest" description="Disordered" evidence="1">
    <location>
        <begin position="1591"/>
        <end position="1664"/>
    </location>
</feature>
<feature type="compositionally biased region" description="Polar residues" evidence="1">
    <location>
        <begin position="1350"/>
        <end position="1378"/>
    </location>
</feature>
<dbReference type="STRING" id="429701.A0A2G9GP03"/>
<dbReference type="OrthoDB" id="6415790at2759"/>
<feature type="compositionally biased region" description="Polar residues" evidence="1">
    <location>
        <begin position="410"/>
        <end position="421"/>
    </location>
</feature>
<dbReference type="InterPro" id="IPR035445">
    <property type="entry name" value="GYF-like_dom_sf"/>
</dbReference>
<feature type="region of interest" description="Disordered" evidence="1">
    <location>
        <begin position="385"/>
        <end position="425"/>
    </location>
</feature>
<feature type="compositionally biased region" description="Polar residues" evidence="1">
    <location>
        <begin position="1511"/>
        <end position="1520"/>
    </location>
</feature>
<feature type="compositionally biased region" description="Basic and acidic residues" evidence="1">
    <location>
        <begin position="1393"/>
        <end position="1403"/>
    </location>
</feature>
<feature type="compositionally biased region" description="Low complexity" evidence="1">
    <location>
        <begin position="1552"/>
        <end position="1573"/>
    </location>
</feature>
<feature type="compositionally biased region" description="Basic and acidic residues" evidence="1">
    <location>
        <begin position="1169"/>
        <end position="1187"/>
    </location>
</feature>
<dbReference type="Gene3D" id="3.30.1490.40">
    <property type="match status" value="1"/>
</dbReference>
<feature type="region of interest" description="Disordered" evidence="1">
    <location>
        <begin position="1314"/>
        <end position="1579"/>
    </location>
</feature>
<dbReference type="InterPro" id="IPR003169">
    <property type="entry name" value="GYF"/>
</dbReference>
<feature type="region of interest" description="Disordered" evidence="1">
    <location>
        <begin position="1748"/>
        <end position="1785"/>
    </location>
</feature>
<protein>
    <submittedName>
        <fullName evidence="3">GYF domain containing protein</fullName>
    </submittedName>
</protein>
<feature type="compositionally biased region" description="Low complexity" evidence="1">
    <location>
        <begin position="1328"/>
        <end position="1341"/>
    </location>
</feature>
<feature type="compositionally biased region" description="Basic and acidic residues" evidence="1">
    <location>
        <begin position="459"/>
        <end position="470"/>
    </location>
</feature>
<dbReference type="PANTHER" id="PTHR47471:SF1">
    <property type="entry name" value="PROTEIN ESSENTIAL FOR POTEXVIRUS ACCUMULATION 1"/>
    <property type="match status" value="1"/>
</dbReference>